<evidence type="ECO:0000313" key="2">
    <source>
        <dbReference type="Proteomes" id="UP000831859"/>
    </source>
</evidence>
<evidence type="ECO:0008006" key="3">
    <source>
        <dbReference type="Google" id="ProtNLM"/>
    </source>
</evidence>
<gene>
    <name evidence="1" type="ORF">MOO46_07550</name>
</gene>
<evidence type="ECO:0000313" key="1">
    <source>
        <dbReference type="EMBL" id="UQS85779.1"/>
    </source>
</evidence>
<geneLocation type="plasmid" evidence="1 2">
    <name>p1unnamed</name>
</geneLocation>
<sequence>MSSDINHLKNAKPALTELNAMRVIAGVPANNDHLNMIALVQETGKHIEHKNYPYLVIPTGNAEGRKASQIVGLYKRGKALGIDDASQPNGFKVMFVLRESVNIPARPFMTYTRDHYGKEWQKTLADCTFKLLLEQMTVHEVCEALGKQMVEDLKTTLRQFKEPKNAPLTEERKGFNNPLIDNKGLLNSIDYFVVKNK</sequence>
<dbReference type="EMBL" id="CP093363">
    <property type="protein sequence ID" value="UQS85779.1"/>
    <property type="molecule type" value="Genomic_DNA"/>
</dbReference>
<name>A0ABY4PK30_9LACO</name>
<keyword evidence="1" id="KW-0614">Plasmid</keyword>
<accession>A0ABY4PK30</accession>
<protein>
    <recommendedName>
        <fullName evidence="3">Morphogenesis protein</fullName>
    </recommendedName>
</protein>
<organism evidence="1 2">
    <name type="scientific">Apilactobacillus apisilvae</name>
    <dbReference type="NCBI Taxonomy" id="2923364"/>
    <lineage>
        <taxon>Bacteria</taxon>
        <taxon>Bacillati</taxon>
        <taxon>Bacillota</taxon>
        <taxon>Bacilli</taxon>
        <taxon>Lactobacillales</taxon>
        <taxon>Lactobacillaceae</taxon>
        <taxon>Apilactobacillus</taxon>
    </lineage>
</organism>
<dbReference type="Proteomes" id="UP000831859">
    <property type="component" value="Plasmid p1unnamed"/>
</dbReference>
<proteinExistence type="predicted"/>
<reference evidence="1 2" key="1">
    <citation type="journal article" date="2022" name="Int. J. Syst. Evol. Microbiol.">
        <title>Apilactobacillus apisilvae sp. nov., Nicolia spurrieriana gen. nov. sp. nov., Bombilactobacillus folatiphilus sp. nov. and Bombilactobacillus thymidiniphilus sp. nov., four new lactic acid bacterial isolates from stingless bees Tetragonula carbonaria and Austroplebeia australis.</title>
        <authorList>
            <person name="Oliphant S.A."/>
            <person name="Watson-Haigh N.S."/>
            <person name="Sumby K.M."/>
            <person name="Gardner J."/>
            <person name="Groom S."/>
            <person name="Jiranek V."/>
        </authorList>
    </citation>
    <scope>NUCLEOTIDE SEQUENCE [LARGE SCALE GENOMIC DNA]</scope>
    <source>
        <strain evidence="1 2">SG5_A10</strain>
    </source>
</reference>
<keyword evidence="2" id="KW-1185">Reference proteome</keyword>
<dbReference type="RefSeq" id="WP_249511743.1">
    <property type="nucleotide sequence ID" value="NZ_CP093363.1"/>
</dbReference>